<evidence type="ECO:0000313" key="1">
    <source>
        <dbReference type="EMBL" id="NPU65369.1"/>
    </source>
</evidence>
<evidence type="ECO:0000313" key="2">
    <source>
        <dbReference type="Proteomes" id="UP000886476"/>
    </source>
</evidence>
<name>A0ABX2CAV2_9BRAD</name>
<sequence length="242" mass="26786">MTKPEKTHVVVPEAEITVRYLADYMAASERRRRSIIEGCKYRPLARLLQHKEAQITIASAIQSGTADPKTLETKADYIRNKLATDDFDALTNEANADYLERFSEVVASIKLPNAEILPGKKFPSVKVHGVKVKLKPHLLLARIDKKNVQRTGAFMLRYAKGKPLDPNVGGYQSAAVFGLLKNHLKEEGTEADRSICVTLDAFSGELYPAPGNSVTIFENMKAACQTISERWPNIPPPKGAII</sequence>
<comment type="caution">
    <text evidence="1">The sequence shown here is derived from an EMBL/GenBank/DDBJ whole genome shotgun (WGS) entry which is preliminary data.</text>
</comment>
<keyword evidence="2" id="KW-1185">Reference proteome</keyword>
<organism evidence="1 2">
    <name type="scientific">Bradyrhizobium aeschynomenes</name>
    <dbReference type="NCBI Taxonomy" id="2734909"/>
    <lineage>
        <taxon>Bacteria</taxon>
        <taxon>Pseudomonadati</taxon>
        <taxon>Pseudomonadota</taxon>
        <taxon>Alphaproteobacteria</taxon>
        <taxon>Hyphomicrobiales</taxon>
        <taxon>Nitrobacteraceae</taxon>
        <taxon>Bradyrhizobium</taxon>
    </lineage>
</organism>
<dbReference type="EMBL" id="JABFDN010000002">
    <property type="protein sequence ID" value="NPU65369.1"/>
    <property type="molecule type" value="Genomic_DNA"/>
</dbReference>
<reference evidence="1" key="1">
    <citation type="submission" date="2020-05" db="EMBL/GenBank/DDBJ databases">
        <title>Nod-independent and nitrogen-fixing Bradyrhizobium aeschynomene sp. nov. isolated from nodules of Aeschynomene indica.</title>
        <authorList>
            <person name="Zhang Z."/>
        </authorList>
    </citation>
    <scope>NUCLEOTIDE SEQUENCE</scope>
    <source>
        <strain evidence="1">83012</strain>
    </source>
</reference>
<accession>A0ABX2CAV2</accession>
<proteinExistence type="predicted"/>
<dbReference type="Proteomes" id="UP000886476">
    <property type="component" value="Unassembled WGS sequence"/>
</dbReference>
<gene>
    <name evidence="1" type="ORF">HL667_10210</name>
</gene>
<dbReference type="RefSeq" id="WP_172110410.1">
    <property type="nucleotide sequence ID" value="NZ_JABFDN010000002.1"/>
</dbReference>
<protein>
    <submittedName>
        <fullName evidence="1">Uncharacterized protein</fullName>
    </submittedName>
</protein>